<dbReference type="GO" id="GO:0005524">
    <property type="term" value="F:ATP binding"/>
    <property type="evidence" value="ECO:0007669"/>
    <property type="project" value="UniProtKB-KW"/>
</dbReference>
<reference evidence="17 18" key="1">
    <citation type="submission" date="2020-04" db="EMBL/GenBank/DDBJ databases">
        <title>Perkinsus olseni comparative genomics.</title>
        <authorList>
            <person name="Bogema D.R."/>
        </authorList>
    </citation>
    <scope>NUCLEOTIDE SEQUENCE [LARGE SCALE GENOMIC DNA]</scope>
    <source>
        <strain evidence="17">00978-12</strain>
    </source>
</reference>
<evidence type="ECO:0000256" key="5">
    <source>
        <dbReference type="ARBA" id="ARBA00022792"/>
    </source>
</evidence>
<dbReference type="OrthoDB" id="10251412at2759"/>
<gene>
    <name evidence="17" type="primary">BCS1L_2</name>
    <name evidence="17" type="ORF">FOZ60_014573</name>
</gene>
<evidence type="ECO:0000256" key="1">
    <source>
        <dbReference type="ARBA" id="ARBA00004434"/>
    </source>
</evidence>
<feature type="compositionally biased region" description="Polar residues" evidence="12">
    <location>
        <begin position="871"/>
        <end position="888"/>
    </location>
</feature>
<keyword evidence="7" id="KW-0067">ATP-binding</keyword>
<feature type="domain" description="AAA+ ATPase" evidence="15">
    <location>
        <begin position="654"/>
        <end position="791"/>
    </location>
</feature>
<dbReference type="PANTHER" id="PTHR23070">
    <property type="entry name" value="BCS1 AAA-TYPE ATPASE"/>
    <property type="match status" value="1"/>
</dbReference>
<comment type="similarity">
    <text evidence="2">Belongs to the AAA ATPase family. BCS1 subfamily.</text>
</comment>
<accession>A0A7J6N732</accession>
<dbReference type="InterPro" id="IPR057495">
    <property type="entry name" value="AAA_lid_BCS1"/>
</dbReference>
<dbReference type="CDD" id="cd19510">
    <property type="entry name" value="RecA-like_BCS1"/>
    <property type="match status" value="1"/>
</dbReference>
<keyword evidence="5" id="KW-0999">Mitochondrion inner membrane</keyword>
<protein>
    <submittedName>
        <fullName evidence="17">Mitochondrial chaperone</fullName>
    </submittedName>
</protein>
<dbReference type="GO" id="GO:0005743">
    <property type="term" value="C:mitochondrial inner membrane"/>
    <property type="evidence" value="ECO:0007669"/>
    <property type="project" value="UniProtKB-SubCell"/>
</dbReference>
<name>A0A7J6N732_PEROL</name>
<dbReference type="SUPFAM" id="SSF52540">
    <property type="entry name" value="P-loop containing nucleoside triphosphate hydrolases"/>
    <property type="match status" value="1"/>
</dbReference>
<keyword evidence="9" id="KW-0496">Mitochondrion</keyword>
<evidence type="ECO:0000256" key="12">
    <source>
        <dbReference type="SAM" id="MobiDB-lite"/>
    </source>
</evidence>
<evidence type="ECO:0000256" key="11">
    <source>
        <dbReference type="ARBA" id="ARBA00048778"/>
    </source>
</evidence>
<dbReference type="InterPro" id="IPR003959">
    <property type="entry name" value="ATPase_AAA_core"/>
</dbReference>
<dbReference type="InterPro" id="IPR014851">
    <property type="entry name" value="BCS1_N"/>
</dbReference>
<dbReference type="Proteomes" id="UP000541610">
    <property type="component" value="Unassembled WGS sequence"/>
</dbReference>
<evidence type="ECO:0000256" key="7">
    <source>
        <dbReference type="ARBA" id="ARBA00022840"/>
    </source>
</evidence>
<evidence type="ECO:0000256" key="4">
    <source>
        <dbReference type="ARBA" id="ARBA00022741"/>
    </source>
</evidence>
<keyword evidence="6" id="KW-0378">Hydrolase</keyword>
<keyword evidence="3 13" id="KW-0812">Transmembrane</keyword>
<feature type="transmembrane region" description="Helical" evidence="13">
    <location>
        <begin position="346"/>
        <end position="367"/>
    </location>
</feature>
<dbReference type="GO" id="GO:0016887">
    <property type="term" value="F:ATP hydrolysis activity"/>
    <property type="evidence" value="ECO:0007669"/>
    <property type="project" value="InterPro"/>
</dbReference>
<feature type="domain" description="BCS1 N-terminal" evidence="16">
    <location>
        <begin position="454"/>
        <end position="623"/>
    </location>
</feature>
<dbReference type="SMART" id="SM01024">
    <property type="entry name" value="BCS1_N"/>
    <property type="match status" value="1"/>
</dbReference>
<keyword evidence="10 13" id="KW-0472">Membrane</keyword>
<dbReference type="InterPro" id="IPR003593">
    <property type="entry name" value="AAA+_ATPase"/>
</dbReference>
<sequence length="897" mass="99158">MLVILIWLAVMVDSTAADDSTGYCRWVSQEDTFNSYEGVHEVYISFDNTDQTKAYIGLYVDMSADGDPATRQVYLCQDEFATVKQTFPNDSSPVSIQQSQVSITYHSMSLCVSKAFNFMKDTGLIQRDTNELTYLLLALNETWFITGPNADTNRLPLYTAGNQIERCSKDGATRPIAGVYCASTYSLNATNADEAQLGALGQGVFVTDYAPVTDYHPSIFVGSFNFVVGTFWGSLNLTSYDTPGQLATMPRKNPLTYSIGTNGNISYVLYYDLISVFIKTSLLDRVGDAQTIAVSYENRYTLQLGGDRLSCPVMYGQIGDIMRQGAVDGPDPGILPNIIEDPWKQAQGLVIGCVAAFIMVVFVIWSIRVDKRRKKAMKRPAATMLSSKMSFFGMVSFVVLFNYALSMQAVALGGPGAARVGGPPSPVPPDSGILSYFPEWLSSNPYFGAGFGLVGVGAVMGLLRTSSTNLQTVFRRRALCSLEIPSKDYSYQWVMQWLVTKNGRYTQHIGVETNHSKDVSGRMTTSFDFIPSPGRHLMKFNGAWMLVERERNNSTVDITTGSPWETLTLTTLAWNAGKFQQLLLEAQSMAANRKEGKTVIYNAAGHEWRPFGNPKTVRPFDSVILDGTAAETIASDVKEFLSTGSWYLDRGIPYRRGYLFYGPPGCGKTSYIMALAGHIQYNIAVLNLGDPTMSDDRLQRLLATVPPKCLILLEDVDCVLPEYEPSEKSPADSRHQGIRPMTFSGLLNALDGVGSTEERLVFMTTNRPSFLPPVLVRPGRVDVKVHVGLATREQMRRMFVRFYPDAIEWAEEFARKLEGTPLSLADIQGYFLFFKNDPEGCLENVGEFADRVINSQRWDKEEPGMVEEEAASSTSTLPTKRDGGTSQAARGEGSRCL</sequence>
<dbReference type="AlphaFoldDB" id="A0A7J6N732"/>
<dbReference type="EMBL" id="JABANP010000696">
    <property type="protein sequence ID" value="KAF4679733.1"/>
    <property type="molecule type" value="Genomic_DNA"/>
</dbReference>
<evidence type="ECO:0000259" key="16">
    <source>
        <dbReference type="SMART" id="SM01024"/>
    </source>
</evidence>
<comment type="caution">
    <text evidence="17">The sequence shown here is derived from an EMBL/GenBank/DDBJ whole genome shotgun (WGS) entry which is preliminary data.</text>
</comment>
<feature type="signal peptide" evidence="14">
    <location>
        <begin position="1"/>
        <end position="17"/>
    </location>
</feature>
<dbReference type="InterPro" id="IPR050747">
    <property type="entry name" value="Mitochondrial_chaperone_BCS1"/>
</dbReference>
<keyword evidence="4" id="KW-0547">Nucleotide-binding</keyword>
<comment type="subcellular location">
    <subcellularLocation>
        <location evidence="1">Mitochondrion inner membrane</location>
        <topology evidence="1">Single-pass membrane protein</topology>
    </subcellularLocation>
</comment>
<organism evidence="17 18">
    <name type="scientific">Perkinsus olseni</name>
    <name type="common">Perkinsus atlanticus</name>
    <dbReference type="NCBI Taxonomy" id="32597"/>
    <lineage>
        <taxon>Eukaryota</taxon>
        <taxon>Sar</taxon>
        <taxon>Alveolata</taxon>
        <taxon>Perkinsozoa</taxon>
        <taxon>Perkinsea</taxon>
        <taxon>Perkinsida</taxon>
        <taxon>Perkinsidae</taxon>
        <taxon>Perkinsus</taxon>
    </lineage>
</organism>
<feature type="transmembrane region" description="Helical" evidence="13">
    <location>
        <begin position="388"/>
        <end position="405"/>
    </location>
</feature>
<keyword evidence="8 13" id="KW-1133">Transmembrane helix</keyword>
<dbReference type="SMART" id="SM00382">
    <property type="entry name" value="AAA"/>
    <property type="match status" value="1"/>
</dbReference>
<dbReference type="Pfam" id="PF25426">
    <property type="entry name" value="AAA_lid_BCS1"/>
    <property type="match status" value="1"/>
</dbReference>
<dbReference type="InterPro" id="IPR027417">
    <property type="entry name" value="P-loop_NTPase"/>
</dbReference>
<evidence type="ECO:0000256" key="6">
    <source>
        <dbReference type="ARBA" id="ARBA00022801"/>
    </source>
</evidence>
<evidence type="ECO:0000256" key="2">
    <source>
        <dbReference type="ARBA" id="ARBA00007448"/>
    </source>
</evidence>
<proteinExistence type="inferred from homology"/>
<evidence type="ECO:0000256" key="13">
    <source>
        <dbReference type="SAM" id="Phobius"/>
    </source>
</evidence>
<feature type="region of interest" description="Disordered" evidence="12">
    <location>
        <begin position="859"/>
        <end position="897"/>
    </location>
</feature>
<evidence type="ECO:0000256" key="14">
    <source>
        <dbReference type="SAM" id="SignalP"/>
    </source>
</evidence>
<dbReference type="Pfam" id="PF08740">
    <property type="entry name" value="BCS1_N"/>
    <property type="match status" value="1"/>
</dbReference>
<dbReference type="Pfam" id="PF00004">
    <property type="entry name" value="AAA"/>
    <property type="match status" value="1"/>
</dbReference>
<feature type="chain" id="PRO_5029441843" evidence="14">
    <location>
        <begin position="18"/>
        <end position="897"/>
    </location>
</feature>
<evidence type="ECO:0000256" key="9">
    <source>
        <dbReference type="ARBA" id="ARBA00023128"/>
    </source>
</evidence>
<feature type="transmembrane region" description="Helical" evidence="13">
    <location>
        <begin position="446"/>
        <end position="467"/>
    </location>
</feature>
<evidence type="ECO:0000256" key="3">
    <source>
        <dbReference type="ARBA" id="ARBA00022692"/>
    </source>
</evidence>
<keyword evidence="14" id="KW-0732">Signal</keyword>
<evidence type="ECO:0000256" key="10">
    <source>
        <dbReference type="ARBA" id="ARBA00023136"/>
    </source>
</evidence>
<evidence type="ECO:0000313" key="17">
    <source>
        <dbReference type="EMBL" id="KAF4679733.1"/>
    </source>
</evidence>
<comment type="catalytic activity">
    <reaction evidence="11">
        <text>ATP + H2O = ADP + phosphate + H(+)</text>
        <dbReference type="Rhea" id="RHEA:13065"/>
        <dbReference type="ChEBI" id="CHEBI:15377"/>
        <dbReference type="ChEBI" id="CHEBI:15378"/>
        <dbReference type="ChEBI" id="CHEBI:30616"/>
        <dbReference type="ChEBI" id="CHEBI:43474"/>
        <dbReference type="ChEBI" id="CHEBI:456216"/>
    </reaction>
    <physiologicalReaction direction="left-to-right" evidence="11">
        <dbReference type="Rhea" id="RHEA:13066"/>
    </physiologicalReaction>
</comment>
<evidence type="ECO:0000313" key="18">
    <source>
        <dbReference type="Proteomes" id="UP000541610"/>
    </source>
</evidence>
<evidence type="ECO:0000256" key="8">
    <source>
        <dbReference type="ARBA" id="ARBA00022989"/>
    </source>
</evidence>
<evidence type="ECO:0000259" key="15">
    <source>
        <dbReference type="SMART" id="SM00382"/>
    </source>
</evidence>
<dbReference type="Gene3D" id="3.40.50.300">
    <property type="entry name" value="P-loop containing nucleotide triphosphate hydrolases"/>
    <property type="match status" value="1"/>
</dbReference>